<evidence type="ECO:0000313" key="2">
    <source>
        <dbReference type="Proteomes" id="UP000467840"/>
    </source>
</evidence>
<dbReference type="AlphaFoldDB" id="A0A6A6MWA8"/>
<dbReference type="PANTHER" id="PTHR47718:SF13">
    <property type="entry name" value="OS09G0290500 PROTEIN"/>
    <property type="match status" value="1"/>
</dbReference>
<name>A0A6A6MWA8_HEVBR</name>
<sequence>MWQITKIISEHNHDMDPSMSRFMDGHGKITPNMKRVLEANDICGIRPCKSIRMPEVKVSGLENLSCMPKDCRNFIQSKRGLRLEEGDVEAIRRAMYEEFHNVVSFNTTYLVNRYKMPFATVVGVNHHGQSILLVLEKFRNITDYGNAINEFKALIYDSLSIEMFKNNWMNFVSKYGMERND</sequence>
<dbReference type="Proteomes" id="UP000467840">
    <property type="component" value="Chromosome 15"/>
</dbReference>
<keyword evidence="2" id="KW-1185">Reference proteome</keyword>
<comment type="caution">
    <text evidence="1">The sequence shown here is derived from an EMBL/GenBank/DDBJ whole genome shotgun (WGS) entry which is preliminary data.</text>
</comment>
<reference evidence="1 2" key="1">
    <citation type="journal article" date="2020" name="Mol. Plant">
        <title>The Chromosome-Based Rubber Tree Genome Provides New Insights into Spurge Genome Evolution and Rubber Biosynthesis.</title>
        <authorList>
            <person name="Liu J."/>
            <person name="Shi C."/>
            <person name="Shi C.C."/>
            <person name="Li W."/>
            <person name="Zhang Q.J."/>
            <person name="Zhang Y."/>
            <person name="Li K."/>
            <person name="Lu H.F."/>
            <person name="Shi C."/>
            <person name="Zhu S.T."/>
            <person name="Xiao Z.Y."/>
            <person name="Nan H."/>
            <person name="Yue Y."/>
            <person name="Zhu X.G."/>
            <person name="Wu Y."/>
            <person name="Hong X.N."/>
            <person name="Fan G.Y."/>
            <person name="Tong Y."/>
            <person name="Zhang D."/>
            <person name="Mao C.L."/>
            <person name="Liu Y.L."/>
            <person name="Hao S.J."/>
            <person name="Liu W.Q."/>
            <person name="Lv M.Q."/>
            <person name="Zhang H.B."/>
            <person name="Liu Y."/>
            <person name="Hu-Tang G.R."/>
            <person name="Wang J.P."/>
            <person name="Wang J.H."/>
            <person name="Sun Y.H."/>
            <person name="Ni S.B."/>
            <person name="Chen W.B."/>
            <person name="Zhang X.C."/>
            <person name="Jiao Y.N."/>
            <person name="Eichler E.E."/>
            <person name="Li G.H."/>
            <person name="Liu X."/>
            <person name="Gao L.Z."/>
        </authorList>
    </citation>
    <scope>NUCLEOTIDE SEQUENCE [LARGE SCALE GENOMIC DNA]</scope>
    <source>
        <strain evidence="2">cv. GT1</strain>
        <tissue evidence="1">Leaf</tissue>
    </source>
</reference>
<accession>A0A6A6MWA8</accession>
<evidence type="ECO:0000313" key="1">
    <source>
        <dbReference type="EMBL" id="KAF2316219.1"/>
    </source>
</evidence>
<dbReference type="EMBL" id="JAAGAX010000005">
    <property type="protein sequence ID" value="KAF2316219.1"/>
    <property type="molecule type" value="Genomic_DNA"/>
</dbReference>
<dbReference type="PANTHER" id="PTHR47718">
    <property type="entry name" value="OS01G0519700 PROTEIN"/>
    <property type="match status" value="1"/>
</dbReference>
<proteinExistence type="predicted"/>
<organism evidence="1 2">
    <name type="scientific">Hevea brasiliensis</name>
    <name type="common">Para rubber tree</name>
    <name type="synonym">Siphonia brasiliensis</name>
    <dbReference type="NCBI Taxonomy" id="3981"/>
    <lineage>
        <taxon>Eukaryota</taxon>
        <taxon>Viridiplantae</taxon>
        <taxon>Streptophyta</taxon>
        <taxon>Embryophyta</taxon>
        <taxon>Tracheophyta</taxon>
        <taxon>Spermatophyta</taxon>
        <taxon>Magnoliopsida</taxon>
        <taxon>eudicotyledons</taxon>
        <taxon>Gunneridae</taxon>
        <taxon>Pentapetalae</taxon>
        <taxon>rosids</taxon>
        <taxon>fabids</taxon>
        <taxon>Malpighiales</taxon>
        <taxon>Euphorbiaceae</taxon>
        <taxon>Crotonoideae</taxon>
        <taxon>Micrandreae</taxon>
        <taxon>Hevea</taxon>
    </lineage>
</organism>
<gene>
    <name evidence="1" type="ORF">GH714_041560</name>
</gene>
<protein>
    <submittedName>
        <fullName evidence="1">Uncharacterized protein</fullName>
    </submittedName>
</protein>